<evidence type="ECO:0000256" key="9">
    <source>
        <dbReference type="SAM" id="Phobius"/>
    </source>
</evidence>
<evidence type="ECO:0000256" key="7">
    <source>
        <dbReference type="ARBA" id="ARBA00023136"/>
    </source>
</evidence>
<comment type="subcellular location">
    <subcellularLocation>
        <location evidence="1">Golgi apparatus membrane</location>
        <topology evidence="1">Peripheral membrane protein</topology>
    </subcellularLocation>
</comment>
<dbReference type="PANTHER" id="PTHR31658:SF0">
    <property type="entry name" value="CONSERVED OLIGOMERIC GOLGI COMPLEX SUBUNIT 1"/>
    <property type="match status" value="1"/>
</dbReference>
<evidence type="ECO:0000256" key="2">
    <source>
        <dbReference type="ARBA" id="ARBA00006653"/>
    </source>
</evidence>
<keyword evidence="7 9" id="KW-0472">Membrane</keyword>
<feature type="transmembrane region" description="Helical" evidence="9">
    <location>
        <begin position="1046"/>
        <end position="1070"/>
    </location>
</feature>
<accession>M2QXS1</accession>
<feature type="transmembrane region" description="Helical" evidence="9">
    <location>
        <begin position="947"/>
        <end position="978"/>
    </location>
</feature>
<dbReference type="GO" id="GO:0006891">
    <property type="term" value="P:intra-Golgi vesicle-mediated transport"/>
    <property type="evidence" value="ECO:0007669"/>
    <property type="project" value="InterPro"/>
</dbReference>
<evidence type="ECO:0000256" key="8">
    <source>
        <dbReference type="SAM" id="MobiDB-lite"/>
    </source>
</evidence>
<dbReference type="InterPro" id="IPR033370">
    <property type="entry name" value="COG1"/>
</dbReference>
<keyword evidence="5" id="KW-0653">Protein transport</keyword>
<proteinExistence type="inferred from homology"/>
<dbReference type="PANTHER" id="PTHR31658">
    <property type="entry name" value="CONSERVED OLIGOMERIC GOLGI COMPLEX SUBUNIT 1"/>
    <property type="match status" value="1"/>
</dbReference>
<name>M2QXS1_CERS8</name>
<evidence type="ECO:0000256" key="5">
    <source>
        <dbReference type="ARBA" id="ARBA00022927"/>
    </source>
</evidence>
<dbReference type="Pfam" id="PF08700">
    <property type="entry name" value="VPS51_Exo84_N"/>
    <property type="match status" value="1"/>
</dbReference>
<evidence type="ECO:0000313" key="10">
    <source>
        <dbReference type="EMBL" id="EMD41913.1"/>
    </source>
</evidence>
<keyword evidence="11" id="KW-1185">Reference proteome</keyword>
<dbReference type="GO" id="GO:0000139">
    <property type="term" value="C:Golgi membrane"/>
    <property type="evidence" value="ECO:0007669"/>
    <property type="project" value="UniProtKB-SubCell"/>
</dbReference>
<gene>
    <name evidence="10" type="ORF">CERSUDRAFT_90499</name>
</gene>
<keyword evidence="9" id="KW-1133">Transmembrane helix</keyword>
<feature type="transmembrane region" description="Helical" evidence="9">
    <location>
        <begin position="999"/>
        <end position="1026"/>
    </location>
</feature>
<evidence type="ECO:0000256" key="1">
    <source>
        <dbReference type="ARBA" id="ARBA00004395"/>
    </source>
</evidence>
<dbReference type="AlphaFoldDB" id="M2QXS1"/>
<dbReference type="GO" id="GO:0015031">
    <property type="term" value="P:protein transport"/>
    <property type="evidence" value="ECO:0007669"/>
    <property type="project" value="UniProtKB-KW"/>
</dbReference>
<evidence type="ECO:0000313" key="11">
    <source>
        <dbReference type="Proteomes" id="UP000016930"/>
    </source>
</evidence>
<evidence type="ECO:0000256" key="4">
    <source>
        <dbReference type="ARBA" id="ARBA00022448"/>
    </source>
</evidence>
<feature type="compositionally biased region" description="Polar residues" evidence="8">
    <location>
        <begin position="7"/>
        <end position="41"/>
    </location>
</feature>
<reference evidence="10 11" key="1">
    <citation type="journal article" date="2012" name="Proc. Natl. Acad. Sci. U.S.A.">
        <title>Comparative genomics of Ceriporiopsis subvermispora and Phanerochaete chrysosporium provide insight into selective ligninolysis.</title>
        <authorList>
            <person name="Fernandez-Fueyo E."/>
            <person name="Ruiz-Duenas F.J."/>
            <person name="Ferreira P."/>
            <person name="Floudas D."/>
            <person name="Hibbett D.S."/>
            <person name="Canessa P."/>
            <person name="Larrondo L.F."/>
            <person name="James T.Y."/>
            <person name="Seelenfreund D."/>
            <person name="Lobos S."/>
            <person name="Polanco R."/>
            <person name="Tello M."/>
            <person name="Honda Y."/>
            <person name="Watanabe T."/>
            <person name="Watanabe T."/>
            <person name="Ryu J.S."/>
            <person name="Kubicek C.P."/>
            <person name="Schmoll M."/>
            <person name="Gaskell J."/>
            <person name="Hammel K.E."/>
            <person name="St John F.J."/>
            <person name="Vanden Wymelenberg A."/>
            <person name="Sabat G."/>
            <person name="Splinter BonDurant S."/>
            <person name="Syed K."/>
            <person name="Yadav J.S."/>
            <person name="Doddapaneni H."/>
            <person name="Subramanian V."/>
            <person name="Lavin J.L."/>
            <person name="Oguiza J.A."/>
            <person name="Perez G."/>
            <person name="Pisabarro A.G."/>
            <person name="Ramirez L."/>
            <person name="Santoyo F."/>
            <person name="Master E."/>
            <person name="Coutinho P.M."/>
            <person name="Henrissat B."/>
            <person name="Lombard V."/>
            <person name="Magnuson J.K."/>
            <person name="Kuees U."/>
            <person name="Hori C."/>
            <person name="Igarashi K."/>
            <person name="Samejima M."/>
            <person name="Held B.W."/>
            <person name="Barry K.W."/>
            <person name="LaButti K.M."/>
            <person name="Lapidus A."/>
            <person name="Lindquist E.A."/>
            <person name="Lucas S.M."/>
            <person name="Riley R."/>
            <person name="Salamov A.A."/>
            <person name="Hoffmeister D."/>
            <person name="Schwenk D."/>
            <person name="Hadar Y."/>
            <person name="Yarden O."/>
            <person name="de Vries R.P."/>
            <person name="Wiebenga A."/>
            <person name="Stenlid J."/>
            <person name="Eastwood D."/>
            <person name="Grigoriev I.V."/>
            <person name="Berka R.M."/>
            <person name="Blanchette R.A."/>
            <person name="Kersten P."/>
            <person name="Martinez A.T."/>
            <person name="Vicuna R."/>
            <person name="Cullen D."/>
        </authorList>
    </citation>
    <scope>NUCLEOTIDE SEQUENCE [LARGE SCALE GENOMIC DNA]</scope>
    <source>
        <strain evidence="10 11">B</strain>
    </source>
</reference>
<dbReference type="OrthoDB" id="46189at2759"/>
<sequence length="1116" mass="124679">MARRPSVISNGSLHSFSSFKPSHSANNLDAASVTSPGQTNGHAPPVLRSVSSSKLEQLLSASGTSSDLDPDDIFSKYTISEVRTVQRRLKSDADAKQEELRLMRRERYRDLLQASTSIISMSKSSQGVLDALADVREVISLTAGMQTSRRPSVEEDQRLRALQSLSAHLKLLLDTPEHLWRLLESKKYLHAAWLFLLARVVHRALVTEDDDGDQQWQVYGLEVSDQFPLVQRQWDTVSQFRSQITHKATLSLREHELSTTETCATLLTLHLLESRPLMETLAVYLAQRKKALSSTLSQFVSEEQPNGDTRPAGQAPKTSHRSRRLMVRATRQKLQTVLDIVSRTLGTARQIFSEACGRSMMKQVLEFIQAQSGSTPPPADLQLTTQILLSTLPSSSHFLLLPHNIISYRPYVDSASTSVAVSEAQLNQRLGKWYQQAMKDVESSLEKWLIPLETVNEIWDVRRTICTWLENSQQLNDSERVHAKSVVDEVCRRRLIAVWQSVTRVAETAFREQLVSCMAAIQAGSDRAFLDMQPAEYLYQTPPIPSLPQAEVNPSLASASLDQYRQALRQQLSGRTPLLQTVLDTAEGHIKKLEDELRCLQGGGDRTKDIVVDLVHHCRQGVASYYESIGDILNSTVADIYDSADSSIRSLVFIGRLAEEFSLSSTTISSGDDDVEVVGKFQQRMGALHRQVLDRWQDYQVSRAVTHSWNAATDGHVLKANLMAPRPSSALMQALFSLCTSLQQLGISVQGERQLSVAEQCLHRFLRYIIEQLHPQLGDIQAFWDLHFLRKIASASNSEALCSSIHHLEGEIQTAREKLVAEHLKAQGLDCEDHISDYFLRTQVLLSPLLPRYTTSDAPGNAEKAAILLPHGQPVIEQGFLPVMDLVKPSQRFGILLYGGNNFKSNPPKRLCAVQAAMVHGAPCMSVMPNPIYSELHEFDDSMIFRAVVAVFVVVLKMLLPPYVTFAIFSVAAGVVGARHPETIYVSNSIYCTIDNTKLYWAVPLFTAIILLGISCFEVAAMARYLKGWRDVKKLCPDAKTRAQEISPWIRAATFVLNSWLALGLSMHFFHGTSTKPNAVYRTSSSTTCGILHLRYHAEGKISHQFSHPFDELTQP</sequence>
<dbReference type="Proteomes" id="UP000016930">
    <property type="component" value="Unassembled WGS sequence"/>
</dbReference>
<comment type="similarity">
    <text evidence="2">Belongs to the COG1 family.</text>
</comment>
<keyword evidence="9" id="KW-0812">Transmembrane</keyword>
<dbReference type="STRING" id="914234.M2QXS1"/>
<keyword evidence="6" id="KW-0333">Golgi apparatus</keyword>
<feature type="region of interest" description="Disordered" evidence="8">
    <location>
        <begin position="297"/>
        <end position="322"/>
    </location>
</feature>
<keyword evidence="4" id="KW-0813">Transport</keyword>
<dbReference type="EMBL" id="KB445791">
    <property type="protein sequence ID" value="EMD41913.1"/>
    <property type="molecule type" value="Genomic_DNA"/>
</dbReference>
<dbReference type="GO" id="GO:0017119">
    <property type="term" value="C:Golgi transport complex"/>
    <property type="evidence" value="ECO:0007669"/>
    <property type="project" value="InterPro"/>
</dbReference>
<feature type="region of interest" description="Disordered" evidence="8">
    <location>
        <begin position="1"/>
        <end position="47"/>
    </location>
</feature>
<organism evidence="10 11">
    <name type="scientific">Ceriporiopsis subvermispora (strain B)</name>
    <name type="common">White-rot fungus</name>
    <name type="synonym">Gelatoporia subvermispora</name>
    <dbReference type="NCBI Taxonomy" id="914234"/>
    <lineage>
        <taxon>Eukaryota</taxon>
        <taxon>Fungi</taxon>
        <taxon>Dikarya</taxon>
        <taxon>Basidiomycota</taxon>
        <taxon>Agaricomycotina</taxon>
        <taxon>Agaricomycetes</taxon>
        <taxon>Polyporales</taxon>
        <taxon>Gelatoporiaceae</taxon>
        <taxon>Gelatoporia</taxon>
    </lineage>
</organism>
<dbReference type="HOGENOM" id="CLU_008852_0_0_1"/>
<feature type="compositionally biased region" description="Polar residues" evidence="8">
    <location>
        <begin position="297"/>
        <end position="307"/>
    </location>
</feature>
<evidence type="ECO:0000256" key="6">
    <source>
        <dbReference type="ARBA" id="ARBA00023034"/>
    </source>
</evidence>
<evidence type="ECO:0000256" key="3">
    <source>
        <dbReference type="ARBA" id="ARBA00020978"/>
    </source>
</evidence>
<protein>
    <recommendedName>
        <fullName evidence="3">Conserved oligomeric Golgi complex subunit 1</fullName>
    </recommendedName>
</protein>